<evidence type="ECO:0000313" key="3">
    <source>
        <dbReference type="WBParaSite" id="PTRK_0001233200.1"/>
    </source>
</evidence>
<feature type="region of interest" description="Disordered" evidence="1">
    <location>
        <begin position="138"/>
        <end position="170"/>
    </location>
</feature>
<organism evidence="2 3">
    <name type="scientific">Parastrongyloides trichosuri</name>
    <name type="common">Possum-specific nematode worm</name>
    <dbReference type="NCBI Taxonomy" id="131310"/>
    <lineage>
        <taxon>Eukaryota</taxon>
        <taxon>Metazoa</taxon>
        <taxon>Ecdysozoa</taxon>
        <taxon>Nematoda</taxon>
        <taxon>Chromadorea</taxon>
        <taxon>Rhabditida</taxon>
        <taxon>Tylenchina</taxon>
        <taxon>Panagrolaimomorpha</taxon>
        <taxon>Strongyloidoidea</taxon>
        <taxon>Strongyloididae</taxon>
        <taxon>Parastrongyloides</taxon>
    </lineage>
</organism>
<evidence type="ECO:0000313" key="2">
    <source>
        <dbReference type="Proteomes" id="UP000038045"/>
    </source>
</evidence>
<accession>A0A0N4ZUR9</accession>
<protein>
    <submittedName>
        <fullName evidence="3">Uncharacterized protein</fullName>
    </submittedName>
</protein>
<feature type="compositionally biased region" description="Polar residues" evidence="1">
    <location>
        <begin position="153"/>
        <end position="165"/>
    </location>
</feature>
<feature type="compositionally biased region" description="Polar residues" evidence="1">
    <location>
        <begin position="89"/>
        <end position="100"/>
    </location>
</feature>
<dbReference type="WBParaSite" id="PTRK_0001233200.1">
    <property type="protein sequence ID" value="PTRK_0001233200.1"/>
    <property type="gene ID" value="PTRK_0001233200"/>
</dbReference>
<dbReference type="Proteomes" id="UP000038045">
    <property type="component" value="Unplaced"/>
</dbReference>
<reference evidence="3" key="1">
    <citation type="submission" date="2017-02" db="UniProtKB">
        <authorList>
            <consortium name="WormBaseParasite"/>
        </authorList>
    </citation>
    <scope>IDENTIFICATION</scope>
</reference>
<proteinExistence type="predicted"/>
<keyword evidence="2" id="KW-1185">Reference proteome</keyword>
<dbReference type="AlphaFoldDB" id="A0A0N4ZUR9"/>
<evidence type="ECO:0000256" key="1">
    <source>
        <dbReference type="SAM" id="MobiDB-lite"/>
    </source>
</evidence>
<name>A0A0N4ZUR9_PARTI</name>
<feature type="region of interest" description="Disordered" evidence="1">
    <location>
        <begin position="89"/>
        <end position="108"/>
    </location>
</feature>
<sequence length="195" mass="21977">MFLIILTIIIGALLLYFINNYRKKNIYNPRGENIYQTATVEATSTLFDKTQLSDLTRSLTDYFDIRPKLPSNTSTAKESDRCFNSNRSELTTTAGSSLPQTQTGTMSPTTTTIKTLEQQQGIGITSKLTPHVHSVTTINGEINESEKNKKNQTKQQLEWSSNENVQLDPASKAAEEYRLLLLKKRNEKNISKLAK</sequence>